<gene>
    <name evidence="3" type="ORF">KAJ83_10280</name>
</gene>
<dbReference type="InterPro" id="IPR001789">
    <property type="entry name" value="Sig_transdc_resp-reg_receiver"/>
</dbReference>
<feature type="domain" description="Response regulatory" evidence="2">
    <location>
        <begin position="23"/>
        <end position="142"/>
    </location>
</feature>
<keyword evidence="1" id="KW-0597">Phosphoprotein</keyword>
<accession>A0A8J7V2Q2</accession>
<dbReference type="Proteomes" id="UP000672602">
    <property type="component" value="Unassembled WGS sequence"/>
</dbReference>
<comment type="caution">
    <text evidence="3">The sequence shown here is derived from an EMBL/GenBank/DDBJ whole genome shotgun (WGS) entry which is preliminary data.</text>
</comment>
<dbReference type="PROSITE" id="PS50110">
    <property type="entry name" value="RESPONSE_REGULATORY"/>
    <property type="match status" value="1"/>
</dbReference>
<dbReference type="RefSeq" id="WP_210681981.1">
    <property type="nucleotide sequence ID" value="NZ_JAGMWN010000004.1"/>
</dbReference>
<proteinExistence type="predicted"/>
<protein>
    <recommendedName>
        <fullName evidence="2">Response regulatory domain-containing protein</fullName>
    </recommendedName>
</protein>
<sequence>MTAFDPRLPRNQDPRLKRLGSIRALYFSPDRHQAAAMANLLREEGLRNLEPFHDAESLANAIMRDAPHLTLLDMDGEDDALVEIVRRVRRARLGGDPFLVAVACRSGVTKDLAGRYAAAGFDQILNKPFPPETAIESLRALAAQPRRFVATRAYIGPDRRFKLRDIAQDGTIEVPGRLKAILEGAPLDREGYMARIVTWRGMVSRVSSD</sequence>
<evidence type="ECO:0000313" key="3">
    <source>
        <dbReference type="EMBL" id="MBP5857396.1"/>
    </source>
</evidence>
<dbReference type="GO" id="GO:0000160">
    <property type="term" value="P:phosphorelay signal transduction system"/>
    <property type="evidence" value="ECO:0007669"/>
    <property type="project" value="InterPro"/>
</dbReference>
<evidence type="ECO:0000256" key="1">
    <source>
        <dbReference type="PROSITE-ProRule" id="PRU00169"/>
    </source>
</evidence>
<feature type="modified residue" description="4-aspartylphosphate" evidence="1">
    <location>
        <position position="73"/>
    </location>
</feature>
<evidence type="ECO:0000313" key="4">
    <source>
        <dbReference type="Proteomes" id="UP000672602"/>
    </source>
</evidence>
<dbReference type="EMBL" id="JAGMWN010000004">
    <property type="protein sequence ID" value="MBP5857396.1"/>
    <property type="molecule type" value="Genomic_DNA"/>
</dbReference>
<dbReference type="AlphaFoldDB" id="A0A8J7V2Q2"/>
<dbReference type="SUPFAM" id="SSF52172">
    <property type="entry name" value="CheY-like"/>
    <property type="match status" value="1"/>
</dbReference>
<dbReference type="Gene3D" id="3.40.50.2300">
    <property type="match status" value="1"/>
</dbReference>
<organism evidence="3 4">
    <name type="scientific">Marivibrio halodurans</name>
    <dbReference type="NCBI Taxonomy" id="2039722"/>
    <lineage>
        <taxon>Bacteria</taxon>
        <taxon>Pseudomonadati</taxon>
        <taxon>Pseudomonadota</taxon>
        <taxon>Alphaproteobacteria</taxon>
        <taxon>Rhodospirillales</taxon>
        <taxon>Rhodospirillaceae</taxon>
        <taxon>Marivibrio</taxon>
    </lineage>
</organism>
<evidence type="ECO:0000259" key="2">
    <source>
        <dbReference type="PROSITE" id="PS50110"/>
    </source>
</evidence>
<reference evidence="3" key="1">
    <citation type="submission" date="2021-04" db="EMBL/GenBank/DDBJ databases">
        <authorList>
            <person name="Zhang D.-C."/>
        </authorList>
    </citation>
    <scope>NUCLEOTIDE SEQUENCE</scope>
    <source>
        <strain evidence="3">CGMCC 1.15697</strain>
    </source>
</reference>
<keyword evidence="4" id="KW-1185">Reference proteome</keyword>
<dbReference type="InterPro" id="IPR011006">
    <property type="entry name" value="CheY-like_superfamily"/>
</dbReference>
<name>A0A8J7V2Q2_9PROT</name>